<evidence type="ECO:0000313" key="4">
    <source>
        <dbReference type="Proteomes" id="UP000259273"/>
    </source>
</evidence>
<keyword evidence="2" id="KW-0456">Lyase</keyword>
<dbReference type="InterPro" id="IPR014748">
    <property type="entry name" value="Enoyl-CoA_hydra_C"/>
</dbReference>
<proteinExistence type="inferred from homology"/>
<gene>
    <name evidence="3" type="ORF">DCP75_12900</name>
</gene>
<organism evidence="3 4">
    <name type="scientific">Haliea salexigens</name>
    <dbReference type="NCBI Taxonomy" id="287487"/>
    <lineage>
        <taxon>Bacteria</taxon>
        <taxon>Pseudomonadati</taxon>
        <taxon>Pseudomonadota</taxon>
        <taxon>Gammaproteobacteria</taxon>
        <taxon>Cellvibrionales</taxon>
        <taxon>Halieaceae</taxon>
        <taxon>Haliea</taxon>
    </lineage>
</organism>
<evidence type="ECO:0000313" key="3">
    <source>
        <dbReference type="EMBL" id="HAN28596.1"/>
    </source>
</evidence>
<protein>
    <submittedName>
        <fullName evidence="3">Enoyl-CoA hydratase</fullName>
    </submittedName>
</protein>
<dbReference type="STRING" id="1121937.GCA_000423125_00402"/>
<dbReference type="GO" id="GO:0016829">
    <property type="term" value="F:lyase activity"/>
    <property type="evidence" value="ECO:0007669"/>
    <property type="project" value="UniProtKB-KW"/>
</dbReference>
<comment type="caution">
    <text evidence="3">The sequence shown here is derived from an EMBL/GenBank/DDBJ whole genome shotgun (WGS) entry which is preliminary data.</text>
</comment>
<dbReference type="CDD" id="cd06558">
    <property type="entry name" value="crotonase-like"/>
    <property type="match status" value="1"/>
</dbReference>
<dbReference type="SUPFAM" id="SSF52096">
    <property type="entry name" value="ClpP/crotonase"/>
    <property type="match status" value="1"/>
</dbReference>
<comment type="similarity">
    <text evidence="1">Belongs to the enoyl-CoA hydratase/isomerase family.</text>
</comment>
<evidence type="ECO:0000256" key="2">
    <source>
        <dbReference type="ARBA" id="ARBA00023239"/>
    </source>
</evidence>
<dbReference type="InterPro" id="IPR001753">
    <property type="entry name" value="Enoyl-CoA_hydra/iso"/>
</dbReference>
<dbReference type="Gene3D" id="3.90.226.10">
    <property type="entry name" value="2-enoyl-CoA Hydratase, Chain A, domain 1"/>
    <property type="match status" value="1"/>
</dbReference>
<dbReference type="PANTHER" id="PTHR11941">
    <property type="entry name" value="ENOYL-COA HYDRATASE-RELATED"/>
    <property type="match status" value="1"/>
</dbReference>
<dbReference type="PANTHER" id="PTHR11941:SF133">
    <property type="entry name" value="1,2-EPOXYPHENYLACETYL-COA ISOMERASE"/>
    <property type="match status" value="1"/>
</dbReference>
<dbReference type="GO" id="GO:0006635">
    <property type="term" value="P:fatty acid beta-oxidation"/>
    <property type="evidence" value="ECO:0007669"/>
    <property type="project" value="TreeGrafter"/>
</dbReference>
<dbReference type="InterPro" id="IPR029045">
    <property type="entry name" value="ClpP/crotonase-like_dom_sf"/>
</dbReference>
<evidence type="ECO:0000256" key="1">
    <source>
        <dbReference type="ARBA" id="ARBA00005254"/>
    </source>
</evidence>
<name>A0A3C1KQW6_9GAMM</name>
<dbReference type="EMBL" id="DMND01000174">
    <property type="protein sequence ID" value="HAN28596.1"/>
    <property type="molecule type" value="Genomic_DNA"/>
</dbReference>
<dbReference type="AlphaFoldDB" id="A0A3C1KQW6"/>
<dbReference type="Proteomes" id="UP000259273">
    <property type="component" value="Unassembled WGS sequence"/>
</dbReference>
<reference evidence="3 4" key="1">
    <citation type="journal article" date="2018" name="Nat. Biotechnol.">
        <title>A standardized bacterial taxonomy based on genome phylogeny substantially revises the tree of life.</title>
        <authorList>
            <person name="Parks D.H."/>
            <person name="Chuvochina M."/>
            <person name="Waite D.W."/>
            <person name="Rinke C."/>
            <person name="Skarshewski A."/>
            <person name="Chaumeil P.A."/>
            <person name="Hugenholtz P."/>
        </authorList>
    </citation>
    <scope>NUCLEOTIDE SEQUENCE [LARGE SCALE GENOMIC DNA]</scope>
    <source>
        <strain evidence="3">UBA9158</strain>
    </source>
</reference>
<dbReference type="Gene3D" id="1.10.12.10">
    <property type="entry name" value="Lyase 2-enoyl-coa Hydratase, Chain A, domain 2"/>
    <property type="match status" value="1"/>
</dbReference>
<accession>A0A3C1KQW6</accession>
<sequence>MANYDTVTVERFERVALVSFNRPDSLNAFNAALRADILQAVEEVNADPEIRVAVLTGAGRAFSAGADLAEVTGADFDVENQLNQEYKPVLMAIHQAPMPWVSAVNGAAAGVGSAFAMGCDLTVMAENAYLYQAFAAISLVPDGGATWHLARTLGRKRAYELIVTGEKLPAQRCHELGLCNRVVAADTLVADALAWAQELAAKAPLALRYAKESLNFALEQELPATISEEARLQKICIGSADAAEGVEAFIGKRAPVWQGK</sequence>
<dbReference type="Pfam" id="PF00378">
    <property type="entry name" value="ECH_1"/>
    <property type="match status" value="1"/>
</dbReference>